<protein>
    <submittedName>
        <fullName evidence="1">20226_t:CDS:1</fullName>
    </submittedName>
</protein>
<dbReference type="EMBL" id="CAJVQC010005342">
    <property type="protein sequence ID" value="CAG8552818.1"/>
    <property type="molecule type" value="Genomic_DNA"/>
</dbReference>
<keyword evidence="2" id="KW-1185">Reference proteome</keyword>
<evidence type="ECO:0000313" key="2">
    <source>
        <dbReference type="Proteomes" id="UP000789920"/>
    </source>
</evidence>
<comment type="caution">
    <text evidence="1">The sequence shown here is derived from an EMBL/GenBank/DDBJ whole genome shotgun (WGS) entry which is preliminary data.</text>
</comment>
<reference evidence="1" key="1">
    <citation type="submission" date="2021-06" db="EMBL/GenBank/DDBJ databases">
        <authorList>
            <person name="Kallberg Y."/>
            <person name="Tangrot J."/>
            <person name="Rosling A."/>
        </authorList>
    </citation>
    <scope>NUCLEOTIDE SEQUENCE</scope>
    <source>
        <strain evidence="1">MA461A</strain>
    </source>
</reference>
<proteinExistence type="predicted"/>
<dbReference type="Proteomes" id="UP000789920">
    <property type="component" value="Unassembled WGS sequence"/>
</dbReference>
<accession>A0ACA9M0T1</accession>
<sequence>MQGNEQHIKPRPPSKEDAESLTEITVVIDENEVLALKLNTKNKLYKIREKLVKYEEKEMTNNVNFTKNGVIISINDEKKFKLEEILVENKVYLKKKPSWHDLVKKFKLEYGRNYEENKDKVVKKKAVIIEDCEFDVFTTDEYYYDDVTISSTDELIQNKSLFLKAQIEIPSTTKLGLSIESAKNSQGHSETALKFYAKNFGKAKISFQKQNVVLTQEFQNEVQKAIDSRDQKQKINSINKIIAEFGQFIPTTIQFGGRLYYEDTTNTTKNSANNNIESSVNLSIYGQGLEFQHKSGISNKNESTMQHKGSFIFGGDKIKIYEGKEAEWVSSLQDFRYWEPIEFQEPVSIFEFLDDDLKKKIKKIIGKRIIYSKVQDYSYKINNLNNHIVNLEMPDNVQTIFSDSEIDSQVFATILNMDENNDIFTYTLYTPKDSNVPKLIINCISNNGQPRKCHIKIGWIVVGYDPNIKSDLLNPDFHLQSIQSTKKKPAPSNNKHAFKMTEDNPLVACGIPVVSEVRLGRERLVIGYHFSFCEAAEKTYTCLYGYDLYEKKFSNFPNTNIEFNVLSFIEHPGSNILDHFREVDRKKKNQGYKIPVPFMEKNKKHATDNKLPEFVSLYVNKVGQCQQCIPEFIAKKLEHFILEQPECKNAIKENRFATVFNPEAAKK</sequence>
<name>A0ACA9M0T1_9GLOM</name>
<gene>
    <name evidence="1" type="ORF">RPERSI_LOCUS4031</name>
</gene>
<organism evidence="1 2">
    <name type="scientific">Racocetra persica</name>
    <dbReference type="NCBI Taxonomy" id="160502"/>
    <lineage>
        <taxon>Eukaryota</taxon>
        <taxon>Fungi</taxon>
        <taxon>Fungi incertae sedis</taxon>
        <taxon>Mucoromycota</taxon>
        <taxon>Glomeromycotina</taxon>
        <taxon>Glomeromycetes</taxon>
        <taxon>Diversisporales</taxon>
        <taxon>Gigasporaceae</taxon>
        <taxon>Racocetra</taxon>
    </lineage>
</organism>
<evidence type="ECO:0000313" key="1">
    <source>
        <dbReference type="EMBL" id="CAG8552818.1"/>
    </source>
</evidence>